<feature type="domain" description="HTH tetR-type" evidence="5">
    <location>
        <begin position="4"/>
        <end position="64"/>
    </location>
</feature>
<dbReference type="KEGG" id="sroi:IAG44_41805"/>
<proteinExistence type="predicted"/>
<evidence type="ECO:0000313" key="6">
    <source>
        <dbReference type="EMBL" id="QNP75302.1"/>
    </source>
</evidence>
<dbReference type="Gene3D" id="1.10.357.10">
    <property type="entry name" value="Tetracycline Repressor, domain 2"/>
    <property type="match status" value="1"/>
</dbReference>
<feature type="DNA-binding region" description="H-T-H motif" evidence="4">
    <location>
        <begin position="27"/>
        <end position="46"/>
    </location>
</feature>
<dbReference type="InterPro" id="IPR001647">
    <property type="entry name" value="HTH_TetR"/>
</dbReference>
<dbReference type="AlphaFoldDB" id="A0A7H0IR86"/>
<accession>A0A7H0IR86</accession>
<keyword evidence="1" id="KW-0805">Transcription regulation</keyword>
<keyword evidence="3" id="KW-0804">Transcription</keyword>
<dbReference type="GO" id="GO:0003677">
    <property type="term" value="F:DNA binding"/>
    <property type="evidence" value="ECO:0007669"/>
    <property type="project" value="UniProtKB-UniRule"/>
</dbReference>
<evidence type="ECO:0000256" key="4">
    <source>
        <dbReference type="PROSITE-ProRule" id="PRU00335"/>
    </source>
</evidence>
<protein>
    <submittedName>
        <fullName evidence="6">TetR/AcrR family transcriptional regulator</fullName>
    </submittedName>
</protein>
<evidence type="ECO:0000256" key="2">
    <source>
        <dbReference type="ARBA" id="ARBA00023125"/>
    </source>
</evidence>
<sequence>MSAAVRKEALLETALRMAREDGAGALTLARLADACGLSKPIAYQHFGTLTGLLRAMAERVGAEYEDTVRAVMAGHRETGTAPEGALRALCATYVTCTLENGALHADVCAALVAAGEPAQTVYGDDAARYCPLVAELIDADPRTAYALTVAFLGAADRLCEAVLAKRLGQDEAVTVLMRLFLLPDRS</sequence>
<dbReference type="SUPFAM" id="SSF46689">
    <property type="entry name" value="Homeodomain-like"/>
    <property type="match status" value="1"/>
</dbReference>
<keyword evidence="7" id="KW-1185">Reference proteome</keyword>
<evidence type="ECO:0000259" key="5">
    <source>
        <dbReference type="PROSITE" id="PS50977"/>
    </source>
</evidence>
<dbReference type="PROSITE" id="PS50977">
    <property type="entry name" value="HTH_TETR_2"/>
    <property type="match status" value="1"/>
</dbReference>
<evidence type="ECO:0000256" key="3">
    <source>
        <dbReference type="ARBA" id="ARBA00023163"/>
    </source>
</evidence>
<name>A0A7H0IR86_9ACTN</name>
<dbReference type="PANTHER" id="PTHR47506:SF1">
    <property type="entry name" value="HTH-TYPE TRANSCRIPTIONAL REGULATOR YJDC"/>
    <property type="match status" value="1"/>
</dbReference>
<organism evidence="6 7">
    <name type="scientific">Streptomyces roseirectus</name>
    <dbReference type="NCBI Taxonomy" id="2768066"/>
    <lineage>
        <taxon>Bacteria</taxon>
        <taxon>Bacillati</taxon>
        <taxon>Actinomycetota</taxon>
        <taxon>Actinomycetes</taxon>
        <taxon>Kitasatosporales</taxon>
        <taxon>Streptomycetaceae</taxon>
        <taxon>Streptomyces</taxon>
    </lineage>
</organism>
<dbReference type="EMBL" id="CP060828">
    <property type="protein sequence ID" value="QNP75302.1"/>
    <property type="molecule type" value="Genomic_DNA"/>
</dbReference>
<dbReference type="RefSeq" id="WP_187752223.1">
    <property type="nucleotide sequence ID" value="NZ_CP060828.1"/>
</dbReference>
<dbReference type="Pfam" id="PF00440">
    <property type="entry name" value="TetR_N"/>
    <property type="match status" value="1"/>
</dbReference>
<dbReference type="InterPro" id="IPR009057">
    <property type="entry name" value="Homeodomain-like_sf"/>
</dbReference>
<reference evidence="6 7" key="1">
    <citation type="submission" date="2020-08" db="EMBL/GenBank/DDBJ databases">
        <title>A novel species.</title>
        <authorList>
            <person name="Gao J."/>
        </authorList>
    </citation>
    <scope>NUCLEOTIDE SEQUENCE [LARGE SCALE GENOMIC DNA]</scope>
    <source>
        <strain evidence="6 7">CRXT-G-22</strain>
    </source>
</reference>
<keyword evidence="2 4" id="KW-0238">DNA-binding</keyword>
<evidence type="ECO:0000313" key="7">
    <source>
        <dbReference type="Proteomes" id="UP000516052"/>
    </source>
</evidence>
<dbReference type="Proteomes" id="UP000516052">
    <property type="component" value="Chromosome"/>
</dbReference>
<dbReference type="PANTHER" id="PTHR47506">
    <property type="entry name" value="TRANSCRIPTIONAL REGULATORY PROTEIN"/>
    <property type="match status" value="1"/>
</dbReference>
<evidence type="ECO:0000256" key="1">
    <source>
        <dbReference type="ARBA" id="ARBA00023015"/>
    </source>
</evidence>
<gene>
    <name evidence="6" type="ORF">IAG44_41805</name>
</gene>